<name>A0A5J9SDD0_9POAL</name>
<evidence type="ECO:0000313" key="2">
    <source>
        <dbReference type="EMBL" id="TVT97300.1"/>
    </source>
</evidence>
<reference evidence="2 3" key="1">
    <citation type="journal article" date="2019" name="Sci. Rep.">
        <title>A high-quality genome of Eragrostis curvula grass provides insights into Poaceae evolution and supports new strategies to enhance forage quality.</title>
        <authorList>
            <person name="Carballo J."/>
            <person name="Santos B.A.C.M."/>
            <person name="Zappacosta D."/>
            <person name="Garbus I."/>
            <person name="Selva J.P."/>
            <person name="Gallo C.A."/>
            <person name="Diaz A."/>
            <person name="Albertini E."/>
            <person name="Caccamo M."/>
            <person name="Echenique V."/>
        </authorList>
    </citation>
    <scope>NUCLEOTIDE SEQUENCE [LARGE SCALE GENOMIC DNA]</scope>
    <source>
        <strain evidence="3">cv. Victoria</strain>
        <tissue evidence="2">Leaf</tissue>
    </source>
</reference>
<comment type="caution">
    <text evidence="2">The sequence shown here is derived from an EMBL/GenBank/DDBJ whole genome shotgun (WGS) entry which is preliminary data.</text>
</comment>
<accession>A0A5J9SDD0</accession>
<keyword evidence="3" id="KW-1185">Reference proteome</keyword>
<feature type="non-terminal residue" evidence="2">
    <location>
        <position position="1"/>
    </location>
</feature>
<feature type="region of interest" description="Disordered" evidence="1">
    <location>
        <begin position="1"/>
        <end position="46"/>
    </location>
</feature>
<dbReference type="AlphaFoldDB" id="A0A5J9SDD0"/>
<evidence type="ECO:0000256" key="1">
    <source>
        <dbReference type="SAM" id="MobiDB-lite"/>
    </source>
</evidence>
<feature type="non-terminal residue" evidence="2">
    <location>
        <position position="90"/>
    </location>
</feature>
<gene>
    <name evidence="2" type="ORF">EJB05_57462</name>
</gene>
<proteinExistence type="predicted"/>
<protein>
    <submittedName>
        <fullName evidence="2">Uncharacterized protein</fullName>
    </submittedName>
</protein>
<dbReference type="EMBL" id="RWGY01001038">
    <property type="protein sequence ID" value="TVT97300.1"/>
    <property type="molecule type" value="Genomic_DNA"/>
</dbReference>
<sequence>MPPAVASRFMGSQSQVKQNPHRLDPEAQMRRTRGQNAGVQEGNEREEMKLLGEEFNDALKKANEEVRITKEFLRVSVPLEDETEQSTIYV</sequence>
<evidence type="ECO:0000313" key="3">
    <source>
        <dbReference type="Proteomes" id="UP000324897"/>
    </source>
</evidence>
<dbReference type="Proteomes" id="UP000324897">
    <property type="component" value="Unassembled WGS sequence"/>
</dbReference>
<dbReference type="Gramene" id="TVT97300">
    <property type="protein sequence ID" value="TVT97300"/>
    <property type="gene ID" value="EJB05_57462"/>
</dbReference>
<organism evidence="2 3">
    <name type="scientific">Eragrostis curvula</name>
    <name type="common">weeping love grass</name>
    <dbReference type="NCBI Taxonomy" id="38414"/>
    <lineage>
        <taxon>Eukaryota</taxon>
        <taxon>Viridiplantae</taxon>
        <taxon>Streptophyta</taxon>
        <taxon>Embryophyta</taxon>
        <taxon>Tracheophyta</taxon>
        <taxon>Spermatophyta</taxon>
        <taxon>Magnoliopsida</taxon>
        <taxon>Liliopsida</taxon>
        <taxon>Poales</taxon>
        <taxon>Poaceae</taxon>
        <taxon>PACMAD clade</taxon>
        <taxon>Chloridoideae</taxon>
        <taxon>Eragrostideae</taxon>
        <taxon>Eragrostidinae</taxon>
        <taxon>Eragrostis</taxon>
    </lineage>
</organism>